<dbReference type="InterPro" id="IPR035959">
    <property type="entry name" value="RutC-like_sf"/>
</dbReference>
<dbReference type="EC" id="6.3.1.14" evidence="1"/>
<dbReference type="SUPFAM" id="SSF52402">
    <property type="entry name" value="Adenine nucleotide alpha hydrolases-like"/>
    <property type="match status" value="1"/>
</dbReference>
<evidence type="ECO:0000256" key="2">
    <source>
        <dbReference type="ARBA" id="ARBA00018426"/>
    </source>
</evidence>
<dbReference type="InterPro" id="IPR002761">
    <property type="entry name" value="Diphthami_syn_dom"/>
</dbReference>
<dbReference type="GO" id="GO:0017178">
    <property type="term" value="F:diphthine-ammonia ligase activity"/>
    <property type="evidence" value="ECO:0007669"/>
    <property type="project" value="UniProtKB-EC"/>
</dbReference>
<dbReference type="EMBL" id="KV744844">
    <property type="protein sequence ID" value="OCK84121.1"/>
    <property type="molecule type" value="Genomic_DNA"/>
</dbReference>
<dbReference type="AlphaFoldDB" id="A0A8E2EHK0"/>
<name>A0A8E2EHK0_9PEZI</name>
<evidence type="ECO:0000313" key="7">
    <source>
        <dbReference type="EMBL" id="OCK84121.1"/>
    </source>
</evidence>
<accession>A0A8E2EHK0</accession>
<dbReference type="Proteomes" id="UP000250266">
    <property type="component" value="Unassembled WGS sequence"/>
</dbReference>
<evidence type="ECO:0000259" key="6">
    <source>
        <dbReference type="Pfam" id="PF01902"/>
    </source>
</evidence>
<feature type="domain" description="Diphthamide synthase" evidence="6">
    <location>
        <begin position="120"/>
        <end position="267"/>
    </location>
</feature>
<dbReference type="OrthoDB" id="686384at2759"/>
<feature type="non-terminal residue" evidence="7">
    <location>
        <position position="1"/>
    </location>
</feature>
<dbReference type="PANTHER" id="PTHR12196">
    <property type="entry name" value="DOMAIN OF UNKNOWN FUNCTION 71 DUF71 -CONTAINING PROTEIN"/>
    <property type="match status" value="1"/>
</dbReference>
<evidence type="ECO:0000256" key="3">
    <source>
        <dbReference type="ARBA" id="ARBA00029814"/>
    </source>
</evidence>
<protein>
    <recommendedName>
        <fullName evidence="2">Diphthine--ammonia ligase</fullName>
        <ecNumber evidence="1">6.3.1.14</ecNumber>
    </recommendedName>
    <alternativeName>
        <fullName evidence="3">Diphthamide synthase</fullName>
    </alternativeName>
    <alternativeName>
        <fullName evidence="4">Diphthamide synthetase</fullName>
    </alternativeName>
</protein>
<dbReference type="InterPro" id="IPR014729">
    <property type="entry name" value="Rossmann-like_a/b/a_fold"/>
</dbReference>
<sequence length="673" mass="73433">MSSLKVIALISGGKDSLYSILHCLANGHDVVALGNLYPPSIASSELQNHEGDDINSFMYQTVGHSIIPLYEEALGIPLYREQILGSALNADKDYAPAVSGNAGHETSILTPRIAPSESQEQDETESLIPLLNKIIRSHPEATAVSTGAILSTYQRTRIESVAIRLGLVPLSYLWQYTALPPYSQSALLEDMAAVGQDARIIKVASGGLDSSFLWENVTDARTVGRLKRAMARFDARDGAVVGEGGEFETLAVDGPVGLWRKRIEVEVQGNVVGEGGTAIARLGKARAVDKKEGEANKNVLEILRRPQLLDKEFEMLMRMLGEVDFNTSSKGLSPDHLNRFNAPLNSPADLPAHLPVDLLTYHLATSGPLLTISNLTSPSSGPIPSIQLTSILSQLTTLLRSYSLTSASIISSTLLLRSMSSFTTLNPIYGAYFPNPIPPARVTVACGEALPDSVEVMLSVVVDKEGNGKRKRGLHVQSRSYWAPANIGPYSQAVAVPLERTDEIHGKARNRTHMVFMAGQIPLVPTTMQIMKEFKLQTTLALQHLWRIGRATDVRWWTSGVAFISNCGKEEAEQRALVAMKAWRAIHEALMSMDDGEGGKGEDEEMDIWDMKYRAGAGDGLDQFEFDSRPALPDYSTLELEEADFEPIPPCFVIQVDSLPRDADIEWTSLGLT</sequence>
<evidence type="ECO:0000256" key="5">
    <source>
        <dbReference type="ARBA" id="ARBA00048108"/>
    </source>
</evidence>
<evidence type="ECO:0000256" key="1">
    <source>
        <dbReference type="ARBA" id="ARBA00012089"/>
    </source>
</evidence>
<evidence type="ECO:0000256" key="4">
    <source>
        <dbReference type="ARBA" id="ARBA00031552"/>
    </source>
</evidence>
<feature type="domain" description="Diphthamide synthase" evidence="6">
    <location>
        <begin position="5"/>
        <end position="87"/>
    </location>
</feature>
<proteinExistence type="predicted"/>
<dbReference type="Pfam" id="PF01042">
    <property type="entry name" value="Ribonuc_L-PSP"/>
    <property type="match status" value="1"/>
</dbReference>
<dbReference type="GO" id="GO:0017183">
    <property type="term" value="P:protein histidyl modification to diphthamide"/>
    <property type="evidence" value="ECO:0007669"/>
    <property type="project" value="TreeGrafter"/>
</dbReference>
<organism evidence="7 8">
    <name type="scientific">Lepidopterella palustris CBS 459.81</name>
    <dbReference type="NCBI Taxonomy" id="1314670"/>
    <lineage>
        <taxon>Eukaryota</taxon>
        <taxon>Fungi</taxon>
        <taxon>Dikarya</taxon>
        <taxon>Ascomycota</taxon>
        <taxon>Pezizomycotina</taxon>
        <taxon>Dothideomycetes</taxon>
        <taxon>Pleosporomycetidae</taxon>
        <taxon>Mytilinidiales</taxon>
        <taxon>Argynnaceae</taxon>
        <taxon>Lepidopterella</taxon>
    </lineage>
</organism>
<keyword evidence="8" id="KW-1185">Reference proteome</keyword>
<dbReference type="InterPro" id="IPR030662">
    <property type="entry name" value="DPH6/MJ0570"/>
</dbReference>
<dbReference type="CDD" id="cd01994">
    <property type="entry name" value="AANH_PF0828-like"/>
    <property type="match status" value="1"/>
</dbReference>
<dbReference type="SUPFAM" id="SSF55298">
    <property type="entry name" value="YjgF-like"/>
    <property type="match status" value="2"/>
</dbReference>
<dbReference type="NCBIfam" id="TIGR00290">
    <property type="entry name" value="MJ0570_dom"/>
    <property type="match status" value="1"/>
</dbReference>
<evidence type="ECO:0000313" key="8">
    <source>
        <dbReference type="Proteomes" id="UP000250266"/>
    </source>
</evidence>
<dbReference type="Gene3D" id="3.40.50.620">
    <property type="entry name" value="HUPs"/>
    <property type="match status" value="1"/>
</dbReference>
<dbReference type="GO" id="GO:0016787">
    <property type="term" value="F:hydrolase activity"/>
    <property type="evidence" value="ECO:0007669"/>
    <property type="project" value="UniProtKB-KW"/>
</dbReference>
<reference evidence="7 8" key="1">
    <citation type="journal article" date="2016" name="Nat. Commun.">
        <title>Ectomycorrhizal ecology is imprinted in the genome of the dominant symbiotic fungus Cenococcum geophilum.</title>
        <authorList>
            <consortium name="DOE Joint Genome Institute"/>
            <person name="Peter M."/>
            <person name="Kohler A."/>
            <person name="Ohm R.A."/>
            <person name="Kuo A."/>
            <person name="Krutzmann J."/>
            <person name="Morin E."/>
            <person name="Arend M."/>
            <person name="Barry K.W."/>
            <person name="Binder M."/>
            <person name="Choi C."/>
            <person name="Clum A."/>
            <person name="Copeland A."/>
            <person name="Grisel N."/>
            <person name="Haridas S."/>
            <person name="Kipfer T."/>
            <person name="LaButti K."/>
            <person name="Lindquist E."/>
            <person name="Lipzen A."/>
            <person name="Maire R."/>
            <person name="Meier B."/>
            <person name="Mihaltcheva S."/>
            <person name="Molinier V."/>
            <person name="Murat C."/>
            <person name="Poggeler S."/>
            <person name="Quandt C.A."/>
            <person name="Sperisen C."/>
            <person name="Tritt A."/>
            <person name="Tisserant E."/>
            <person name="Crous P.W."/>
            <person name="Henrissat B."/>
            <person name="Nehls U."/>
            <person name="Egli S."/>
            <person name="Spatafora J.W."/>
            <person name="Grigoriev I.V."/>
            <person name="Martin F.M."/>
        </authorList>
    </citation>
    <scope>NUCLEOTIDE SEQUENCE [LARGE SCALE GENOMIC DNA]</scope>
    <source>
        <strain evidence="7 8">CBS 459.81</strain>
    </source>
</reference>
<dbReference type="Gene3D" id="3.90.1490.10">
    <property type="entry name" value="putative n-type atp pyrophosphatase, domain 2"/>
    <property type="match status" value="1"/>
</dbReference>
<dbReference type="CDD" id="cd06156">
    <property type="entry name" value="eu_AANH_C_2"/>
    <property type="match status" value="1"/>
</dbReference>
<dbReference type="Pfam" id="PF01902">
    <property type="entry name" value="Diphthami_syn_2"/>
    <property type="match status" value="2"/>
</dbReference>
<comment type="catalytic activity">
    <reaction evidence="5">
        <text>diphthine-[translation elongation factor 2] + NH4(+) + ATP = diphthamide-[translation elongation factor 2] + AMP + diphosphate + H(+)</text>
        <dbReference type="Rhea" id="RHEA:19753"/>
        <dbReference type="Rhea" id="RHEA-COMP:10172"/>
        <dbReference type="Rhea" id="RHEA-COMP:10174"/>
        <dbReference type="ChEBI" id="CHEBI:15378"/>
        <dbReference type="ChEBI" id="CHEBI:16692"/>
        <dbReference type="ChEBI" id="CHEBI:28938"/>
        <dbReference type="ChEBI" id="CHEBI:30616"/>
        <dbReference type="ChEBI" id="CHEBI:33019"/>
        <dbReference type="ChEBI" id="CHEBI:82696"/>
        <dbReference type="ChEBI" id="CHEBI:456215"/>
        <dbReference type="EC" id="6.3.1.14"/>
    </reaction>
</comment>
<dbReference type="Gene3D" id="3.30.1330.40">
    <property type="entry name" value="RutC-like"/>
    <property type="match status" value="2"/>
</dbReference>
<gene>
    <name evidence="7" type="ORF">K432DRAFT_289635</name>
</gene>
<dbReference type="InterPro" id="IPR006175">
    <property type="entry name" value="YjgF/YER057c/UK114"/>
</dbReference>
<keyword evidence="7" id="KW-0378">Hydrolase</keyword>
<dbReference type="CDD" id="cd06155">
    <property type="entry name" value="eu_AANH_C_1"/>
    <property type="match status" value="1"/>
</dbReference>
<dbReference type="PANTHER" id="PTHR12196:SF2">
    <property type="entry name" value="DIPHTHINE--AMMONIA LIGASE"/>
    <property type="match status" value="1"/>
</dbReference>